<dbReference type="InterPro" id="IPR008321">
    <property type="entry name" value="UCP032146"/>
</dbReference>
<protein>
    <submittedName>
        <fullName evidence="1">Uncharacterized protein</fullName>
    </submittedName>
</protein>
<dbReference type="Proteomes" id="UP000242447">
    <property type="component" value="Chromosome"/>
</dbReference>
<reference evidence="1 2" key="1">
    <citation type="submission" date="2017-02" db="EMBL/GenBank/DDBJ databases">
        <title>Ketogulonicigenium robustum SPU B003 Genome sequencing and assembly.</title>
        <authorList>
            <person name="Li Y."/>
            <person name="Liu L."/>
            <person name="Wang C."/>
            <person name="Zhang M."/>
            <person name="Zhang T."/>
            <person name="Zhang Y."/>
        </authorList>
    </citation>
    <scope>NUCLEOTIDE SEQUENCE [LARGE SCALE GENOMIC DNA]</scope>
    <source>
        <strain evidence="1 2">SPU_B003</strain>
    </source>
</reference>
<gene>
    <name evidence="1" type="ORF">BVG79_01659</name>
</gene>
<name>A0A1W6P0R4_9RHOB</name>
<organism evidence="1 2">
    <name type="scientific">Ketogulonicigenium robustum</name>
    <dbReference type="NCBI Taxonomy" id="92947"/>
    <lineage>
        <taxon>Bacteria</taxon>
        <taxon>Pseudomonadati</taxon>
        <taxon>Pseudomonadota</taxon>
        <taxon>Alphaproteobacteria</taxon>
        <taxon>Rhodobacterales</taxon>
        <taxon>Roseobacteraceae</taxon>
        <taxon>Ketogulonicigenium</taxon>
    </lineage>
</organism>
<proteinExistence type="predicted"/>
<evidence type="ECO:0000313" key="2">
    <source>
        <dbReference type="Proteomes" id="UP000242447"/>
    </source>
</evidence>
<sequence length="161" mass="18005">MNRLIAITLDEHGLPPAAPEAVQERAVAIFDLLEDNAFALPARPDYPVPVGPYRLNLALRERRLHFTIAGESHNPMAEFQLSMGPFHQVIKDYFQICDSYHNAVKSMPPARIEAIDMARRGIHNEGARILQERLHGKAELDAATARRLFTLVCALCEGPAR</sequence>
<keyword evidence="2" id="KW-1185">Reference proteome</keyword>
<accession>A0A1W6P0R4</accession>
<dbReference type="EMBL" id="CP019937">
    <property type="protein sequence ID" value="ARO15003.1"/>
    <property type="molecule type" value="Genomic_DNA"/>
</dbReference>
<dbReference type="Pfam" id="PF06793">
    <property type="entry name" value="UPF0262"/>
    <property type="match status" value="1"/>
</dbReference>
<dbReference type="KEGG" id="kro:BVG79_01659"/>
<dbReference type="OrthoDB" id="9798434at2"/>
<dbReference type="NCBIfam" id="NF002769">
    <property type="entry name" value="PRK02853.1"/>
    <property type="match status" value="1"/>
</dbReference>
<dbReference type="STRING" id="92947.BVG79_01659"/>
<dbReference type="AlphaFoldDB" id="A0A1W6P0R4"/>
<evidence type="ECO:0000313" key="1">
    <source>
        <dbReference type="EMBL" id="ARO15003.1"/>
    </source>
</evidence>
<dbReference type="RefSeq" id="WP_085786457.1">
    <property type="nucleotide sequence ID" value="NZ_CP019937.1"/>
</dbReference>